<protein>
    <submittedName>
        <fullName evidence="2">Capsid</fullName>
    </submittedName>
</protein>
<feature type="compositionally biased region" description="Gly residues" evidence="1">
    <location>
        <begin position="92"/>
        <end position="156"/>
    </location>
</feature>
<evidence type="ECO:0000256" key="1">
    <source>
        <dbReference type="SAM" id="MobiDB-lite"/>
    </source>
</evidence>
<name>A0A223PIK0_9VIRU</name>
<feature type="compositionally biased region" description="Low complexity" evidence="1">
    <location>
        <begin position="51"/>
        <end position="60"/>
    </location>
</feature>
<reference evidence="2 3" key="1">
    <citation type="journal article" date="2017" name="Arch. Virol.">
        <title>Discovery of new orbiviruses and totivirus from Anopheles mosquitoes in Eastern Australia.</title>
        <authorList>
            <person name="Colmant A.M.G."/>
            <person name="Etebari K."/>
            <person name="Webb C.E."/>
            <person name="Ritchie S.A."/>
            <person name="Jansen C.C."/>
            <person name="van den Hurk A.F."/>
            <person name="Bielefeldt-Ohmann H."/>
            <person name="Hobson-Peters J."/>
            <person name="Asgari S."/>
            <person name="Hall R.A."/>
        </authorList>
    </citation>
    <scope>NUCLEOTIDE SEQUENCE [LARGE SCALE GENOMIC DNA]</scope>
    <source>
        <strain evidence="2">AATV 150840</strain>
    </source>
</reference>
<keyword evidence="3" id="KW-1185">Reference proteome</keyword>
<sequence length="1084" mass="117442">MTEVDGSQVADSSQSVDRVAFVGDEGFTALAESVGEIQKATNFAGSWEVVGSSGAKKPAAGGPGRRVTRQALSGVQSHSNDIPKNDPDQRGAGNGGHSRPGGGNGGGGGSRGDGPSGGHGPSGDGHDGGGGGGGGGHPGNGGDPHPGRSVGNGGPSGTPSASTGASALLAKLFTEPLRDPVPSGTPFLPCNTEEVVSEREGKGTQYSPVMWADPLIPINVTIGSVHSAINKLPGVGVSVNNKLDMVEPLLTEQGMMLKSLIDSESNPSLLRSMMPVKGMKDISALISLMETSRRSGIQAMSDEAPLIRLGLLMHCLAPVEWMAYSTSCVQNSVANGYADVAGAKRSWTSAPTNSTATQIGTDAGSSNLYWRTLSQYARLVNGSGTKHDTIYNSKQEEVPVDSVKFIPVKMSWRGQSWLGPYILAHTSTKWWNHSVQVEVPVKIHDQKSSTNKMKITCMPKAATVYVPGSYKYICLVITDVVEASFPTTEAFYIGNSYKALYNGEFGFGKIGHKILGRNNESPARAASMSDCVAAWRVICKGLLSHVNPGAIEVRLAILSTSRFAGFSVWTDEAKPKKKTSDVEEEYSSLLRDVGMDESEAPDDFDGWLELLAEASAQIGEAWDARGVVTVEKIRLMKKAMSIKFGKQLEAEEDVDHIGGATCADPKSKVTIGDHDLPDWFSQYNTTATMPDRVKYYTWWRTDPLHNYSQALISCTDGEKPALEKFESGEVQYEVTEANDLIRILSYSGVYMDNSSCAGAITEAIDILNRSVGFGSLVLAVTELWRATCGLPLLDYNRISTSWKLNDPQMRKLISLVTLGFAVESPNTTNTAWTDTDFEIVKVVKEAMGITDDKWVDHWYGGVVPWWFVQAVLTKFGGQMAVRTKEPTSVKLNVDDDWLDEVGYHIKANESFATDISVLTSSIMYEKKVQRRASPFFTILTPTKGAHEMKVHWTSWYYNFVNDLPKSGLRRRMKVTAPDFDGVVELNTMVFPDSRRFKGYASPEAFIDGTNRYLLPLDHCVMSGLTWPDPFVDWLKQGLVAIEPHLLNLDVVGAVGAALGHVNKTIIDWLNEKIHGSGSFRDESD</sequence>
<organism evidence="2 3">
    <name type="scientific">Australian Anopheles totivirus</name>
    <dbReference type="NCBI Taxonomy" id="2026601"/>
    <lineage>
        <taxon>Viruses</taxon>
        <taxon>Riboviria</taxon>
        <taxon>Orthornavirae</taxon>
        <taxon>Duplornaviricota</taxon>
        <taxon>Chrymotiviricetes</taxon>
        <taxon>Ghabrivirales</taxon>
        <taxon>Betatotivirineae</taxon>
        <taxon>Inseviridae</taxon>
        <taxon>Insevirus</taxon>
        <taxon>Insevirus jyu</taxon>
    </lineage>
</organism>
<accession>A0A223PIK0</accession>
<dbReference type="EMBL" id="MF073200">
    <property type="protein sequence ID" value="ASU43978.1"/>
    <property type="molecule type" value="Genomic_RNA"/>
</dbReference>
<dbReference type="KEGG" id="vg:33912928"/>
<dbReference type="RefSeq" id="YP_009417300.1">
    <property type="nucleotide sequence ID" value="NC_035674.1"/>
</dbReference>
<proteinExistence type="predicted"/>
<evidence type="ECO:0000313" key="2">
    <source>
        <dbReference type="EMBL" id="ASU43978.1"/>
    </source>
</evidence>
<dbReference type="Proteomes" id="UP000218088">
    <property type="component" value="Segment"/>
</dbReference>
<feature type="compositionally biased region" description="Polar residues" evidence="1">
    <location>
        <begin position="70"/>
        <end position="80"/>
    </location>
</feature>
<feature type="region of interest" description="Disordered" evidence="1">
    <location>
        <begin position="48"/>
        <end position="163"/>
    </location>
</feature>
<evidence type="ECO:0000313" key="3">
    <source>
        <dbReference type="Proteomes" id="UP000218088"/>
    </source>
</evidence>
<dbReference type="GeneID" id="33912928"/>